<dbReference type="InterPro" id="IPR009057">
    <property type="entry name" value="Homeodomain-like_sf"/>
</dbReference>
<dbReference type="CDD" id="cd00086">
    <property type="entry name" value="homeodomain"/>
    <property type="match status" value="1"/>
</dbReference>
<feature type="region of interest" description="Disordered" evidence="3">
    <location>
        <begin position="1"/>
        <end position="172"/>
    </location>
</feature>
<keyword evidence="1 2" id="KW-0238">DNA-binding</keyword>
<evidence type="ECO:0000313" key="5">
    <source>
        <dbReference type="EMBL" id="GJJ14420.1"/>
    </source>
</evidence>
<keyword evidence="1 2" id="KW-0539">Nucleus</keyword>
<dbReference type="SUPFAM" id="SSF46689">
    <property type="entry name" value="Homeodomain-like"/>
    <property type="match status" value="1"/>
</dbReference>
<dbReference type="GO" id="GO:1990837">
    <property type="term" value="F:sequence-specific double-stranded DNA binding"/>
    <property type="evidence" value="ECO:0007669"/>
    <property type="project" value="TreeGrafter"/>
</dbReference>
<dbReference type="Gene3D" id="1.10.10.60">
    <property type="entry name" value="Homeodomain-like"/>
    <property type="match status" value="1"/>
</dbReference>
<dbReference type="PANTHER" id="PTHR46255:SF3">
    <property type="entry name" value="HOMEOBOX DOMAIN-CONTAINING PROTEIN"/>
    <property type="match status" value="1"/>
</dbReference>
<feature type="compositionally biased region" description="Pro residues" evidence="3">
    <location>
        <begin position="401"/>
        <end position="410"/>
    </location>
</feature>
<proteinExistence type="predicted"/>
<dbReference type="PROSITE" id="PS50071">
    <property type="entry name" value="HOMEOBOX_2"/>
    <property type="match status" value="1"/>
</dbReference>
<feature type="compositionally biased region" description="Low complexity" evidence="3">
    <location>
        <begin position="1"/>
        <end position="33"/>
    </location>
</feature>
<accession>A0AAV5ANK7</accession>
<feature type="compositionally biased region" description="Pro residues" evidence="3">
    <location>
        <begin position="366"/>
        <end position="376"/>
    </location>
</feature>
<dbReference type="EMBL" id="BPWL01000009">
    <property type="protein sequence ID" value="GJJ14420.1"/>
    <property type="molecule type" value="Genomic_DNA"/>
</dbReference>
<comment type="caution">
    <text evidence="5">The sequence shown here is derived from an EMBL/GenBank/DDBJ whole genome shotgun (WGS) entry which is preliminary data.</text>
</comment>
<keyword evidence="6" id="KW-1185">Reference proteome</keyword>
<evidence type="ECO:0000259" key="4">
    <source>
        <dbReference type="PROSITE" id="PS50071"/>
    </source>
</evidence>
<evidence type="ECO:0000313" key="6">
    <source>
        <dbReference type="Proteomes" id="UP001050691"/>
    </source>
</evidence>
<dbReference type="AlphaFoldDB" id="A0AAV5ANK7"/>
<feature type="compositionally biased region" description="Polar residues" evidence="3">
    <location>
        <begin position="77"/>
        <end position="89"/>
    </location>
</feature>
<organism evidence="5 6">
    <name type="scientific">Clathrus columnatus</name>
    <dbReference type="NCBI Taxonomy" id="1419009"/>
    <lineage>
        <taxon>Eukaryota</taxon>
        <taxon>Fungi</taxon>
        <taxon>Dikarya</taxon>
        <taxon>Basidiomycota</taxon>
        <taxon>Agaricomycotina</taxon>
        <taxon>Agaricomycetes</taxon>
        <taxon>Phallomycetidae</taxon>
        <taxon>Phallales</taxon>
        <taxon>Clathraceae</taxon>
        <taxon>Clathrus</taxon>
    </lineage>
</organism>
<keyword evidence="1 2" id="KW-0371">Homeobox</keyword>
<feature type="region of interest" description="Disordered" evidence="3">
    <location>
        <begin position="202"/>
        <end position="238"/>
    </location>
</feature>
<feature type="compositionally biased region" description="Polar residues" evidence="3">
    <location>
        <begin position="118"/>
        <end position="127"/>
    </location>
</feature>
<dbReference type="Proteomes" id="UP001050691">
    <property type="component" value="Unassembled WGS sequence"/>
</dbReference>
<comment type="subcellular location">
    <subcellularLocation>
        <location evidence="1 2">Nucleus</location>
    </subcellularLocation>
</comment>
<dbReference type="GO" id="GO:0000981">
    <property type="term" value="F:DNA-binding transcription factor activity, RNA polymerase II-specific"/>
    <property type="evidence" value="ECO:0007669"/>
    <property type="project" value="TreeGrafter"/>
</dbReference>
<protein>
    <recommendedName>
        <fullName evidence="4">Homeobox domain-containing protein</fullName>
    </recommendedName>
</protein>
<feature type="compositionally biased region" description="Pro residues" evidence="3">
    <location>
        <begin position="638"/>
        <end position="653"/>
    </location>
</feature>
<feature type="compositionally biased region" description="Low complexity" evidence="3">
    <location>
        <begin position="480"/>
        <end position="493"/>
    </location>
</feature>
<evidence type="ECO:0000256" key="3">
    <source>
        <dbReference type="SAM" id="MobiDB-lite"/>
    </source>
</evidence>
<evidence type="ECO:0000256" key="1">
    <source>
        <dbReference type="PROSITE-ProRule" id="PRU00108"/>
    </source>
</evidence>
<gene>
    <name evidence="5" type="ORF">Clacol_008684</name>
</gene>
<feature type="DNA-binding region" description="Homeobox" evidence="1">
    <location>
        <begin position="164"/>
        <end position="223"/>
    </location>
</feature>
<dbReference type="PANTHER" id="PTHR46255">
    <property type="entry name" value="SHORT STATURE HOMEOBOX"/>
    <property type="match status" value="1"/>
</dbReference>
<feature type="region of interest" description="Disordered" evidence="3">
    <location>
        <begin position="305"/>
        <end position="687"/>
    </location>
</feature>
<feature type="compositionally biased region" description="Low complexity" evidence="3">
    <location>
        <begin position="46"/>
        <end position="64"/>
    </location>
</feature>
<feature type="domain" description="Homeobox" evidence="4">
    <location>
        <begin position="162"/>
        <end position="222"/>
    </location>
</feature>
<evidence type="ECO:0000256" key="2">
    <source>
        <dbReference type="RuleBase" id="RU000682"/>
    </source>
</evidence>
<reference evidence="5" key="1">
    <citation type="submission" date="2021-10" db="EMBL/GenBank/DDBJ databases">
        <title>De novo Genome Assembly of Clathrus columnatus (Basidiomycota, Fungi) Using Illumina and Nanopore Sequence Data.</title>
        <authorList>
            <person name="Ogiso-Tanaka E."/>
            <person name="Itagaki H."/>
            <person name="Hosoya T."/>
            <person name="Hosaka K."/>
        </authorList>
    </citation>
    <scope>NUCLEOTIDE SEQUENCE</scope>
    <source>
        <strain evidence="5">MO-923</strain>
    </source>
</reference>
<dbReference type="InterPro" id="IPR052631">
    <property type="entry name" value="Paired_homeobox_Bicoid"/>
</dbReference>
<dbReference type="SMART" id="SM00389">
    <property type="entry name" value="HOX"/>
    <property type="match status" value="1"/>
</dbReference>
<feature type="compositionally biased region" description="Low complexity" evidence="3">
    <location>
        <begin position="611"/>
        <end position="623"/>
    </location>
</feature>
<name>A0AAV5ANK7_9AGAM</name>
<sequence>MTPSSSPSSSTGSPPDSSPADTTFSDNSTTTTNRPSFVPLTLQPFSQHSHSLSSSLSSAASQSSRSLVQPPSHEHSTPPSAGPSRQSIQYDARAHTHGKQQRQYSRDSPILEDLDSMMSPSAGTNPASEEEDSHLDLEHELDNVHGSGGGGQTSTSPQTSTGKKKRTRTLTTPYQSAVLHALLAQSRFPTTAMREEVGRSIGLSARKVQNQRQKARKPRTQGQGQERAGSLLDSPQSQTQFGPFNPITGGGSISSNTPMAASSSSTADLMTRTSTGSVLYNASDDLLTAVSRSSSDSIMRGLPIPAPTAQVGSGGGISTESEFHLGYTTGSGGGGDGSNSSSTQVKIEGSSPEPPPTRFIKVSASPPHPPPPPLPPTSSSSSQHPYYTLLPTSSSRGRSLNPPPPPPPSRFPFTVGGDAFSTDTPVILPPLRLGGSPNMYQRTSTVTRHDPQLRYSASFPSFPQEMSAGIRSPPPPPPSSSGSSSSSSSSRSVLPPPFTLQPRPQWDWDRPLGVVLPSIGQMTGSGSTSNPGGSSGSGSGSGFRHFSSFHPQPQPRPRTSSDPTLPFLEQRHSALLTQPWPLPPPPTPRVEQHQGLVRYDTTRGGGDEKSSTSVPLPPSSLDSSKSRNRTPDMDCQPDRPPPPLLPPPIPPPSHSFVPLSRPVEHQRQEEDRMRYDSVTPKPSYFRG</sequence>
<feature type="compositionally biased region" description="Basic and acidic residues" evidence="3">
    <location>
        <begin position="662"/>
        <end position="675"/>
    </location>
</feature>
<dbReference type="GO" id="GO:0005634">
    <property type="term" value="C:nucleus"/>
    <property type="evidence" value="ECO:0007669"/>
    <property type="project" value="UniProtKB-SubCell"/>
</dbReference>
<dbReference type="InterPro" id="IPR001356">
    <property type="entry name" value="HD"/>
</dbReference>
<dbReference type="Pfam" id="PF00046">
    <property type="entry name" value="Homeodomain"/>
    <property type="match status" value="1"/>
</dbReference>
<feature type="compositionally biased region" description="Basic and acidic residues" evidence="3">
    <location>
        <begin position="134"/>
        <end position="143"/>
    </location>
</feature>